<organism evidence="2 3">
    <name type="scientific">Streptantibioticus cattleyicolor (strain ATCC 35852 / DSM 46488 / JCM 4925 / NBRC 14057 / NRRL 8057)</name>
    <name type="common">Streptomyces cattleya</name>
    <dbReference type="NCBI Taxonomy" id="1003195"/>
    <lineage>
        <taxon>Bacteria</taxon>
        <taxon>Bacillati</taxon>
        <taxon>Actinomycetota</taxon>
        <taxon>Actinomycetes</taxon>
        <taxon>Kitasatosporales</taxon>
        <taxon>Streptomycetaceae</taxon>
        <taxon>Streptantibioticus</taxon>
    </lineage>
</organism>
<dbReference type="PATRIC" id="fig|1003195.29.peg.2708"/>
<dbReference type="KEGG" id="scy:SCATT_27040"/>
<evidence type="ECO:0000313" key="3">
    <source>
        <dbReference type="Proteomes" id="UP000007842"/>
    </source>
</evidence>
<dbReference type="HOGENOM" id="CLU_2526010_0_0_11"/>
<keyword evidence="3" id="KW-1185">Reference proteome</keyword>
<evidence type="ECO:0000256" key="1">
    <source>
        <dbReference type="SAM" id="MobiDB-lite"/>
    </source>
</evidence>
<evidence type="ECO:0000313" key="2">
    <source>
        <dbReference type="EMBL" id="AEW95075.1"/>
    </source>
</evidence>
<gene>
    <name evidence="2" type="ordered locus">SCATT_27040</name>
</gene>
<dbReference type="AlphaFoldDB" id="G8X2F9"/>
<accession>G8X2F9</accession>
<dbReference type="Proteomes" id="UP000007842">
    <property type="component" value="Chromosome"/>
</dbReference>
<dbReference type="EMBL" id="CP003219">
    <property type="protein sequence ID" value="AEW95075.1"/>
    <property type="molecule type" value="Genomic_DNA"/>
</dbReference>
<proteinExistence type="predicted"/>
<feature type="region of interest" description="Disordered" evidence="1">
    <location>
        <begin position="29"/>
        <end position="84"/>
    </location>
</feature>
<reference evidence="3" key="1">
    <citation type="submission" date="2011-12" db="EMBL/GenBank/DDBJ databases">
        <title>Complete genome sequence of Streptomyces cattleya strain DSM 46488.</title>
        <authorList>
            <person name="Ou H.-Y."/>
            <person name="Li P."/>
            <person name="Zhao C."/>
            <person name="O'Hagan D."/>
            <person name="Deng Z."/>
        </authorList>
    </citation>
    <scope>NUCLEOTIDE SEQUENCE [LARGE SCALE GENOMIC DNA]</scope>
    <source>
        <strain evidence="3">ATCC 35852 / DSM 46488 / JCM 4925 / NBRC 14057 / NRRL 8057</strain>
    </source>
</reference>
<protein>
    <submittedName>
        <fullName evidence="2">Uncharacterized protein</fullName>
    </submittedName>
</protein>
<dbReference type="STRING" id="1003195.SCATT_27040"/>
<name>G8X2F9_STREN</name>
<sequence>MACRLSVVERSWSPATRGPHVHGTAVVAGRRRSGRRPIAADAVAAPPRLTHTGSRDRTRTTACPGDQRRAHHRNRTSGPAPDRR</sequence>